<dbReference type="Proteomes" id="UP000032452">
    <property type="component" value="Unassembled WGS sequence"/>
</dbReference>
<proteinExistence type="predicted"/>
<evidence type="ECO:0000313" key="1">
    <source>
        <dbReference type="EMBL" id="KJH70334.1"/>
    </source>
</evidence>
<evidence type="ECO:0000313" key="2">
    <source>
        <dbReference type="Proteomes" id="UP000032452"/>
    </source>
</evidence>
<dbReference type="AlphaFoldDB" id="A0A0D8ZPC4"/>
<sequence length="84" mass="9902">MTQSSSKQRISITVDAKLLQDIDQMTENRSAAVEEGLRLWHQQQIENKLRAFYQSQKQPDRQFDRDWGEFAQTQMEEILDSEGL</sequence>
<dbReference type="OrthoDB" id="514972at2"/>
<protein>
    <recommendedName>
        <fullName evidence="3">CopG family transcriptional regulator</fullName>
    </recommendedName>
</protein>
<evidence type="ECO:0008006" key="3">
    <source>
        <dbReference type="Google" id="ProtNLM"/>
    </source>
</evidence>
<dbReference type="EMBL" id="JYON01000024">
    <property type="protein sequence ID" value="KJH70334.1"/>
    <property type="molecule type" value="Genomic_DNA"/>
</dbReference>
<gene>
    <name evidence="1" type="ORF">UH38_18690</name>
</gene>
<comment type="caution">
    <text evidence="1">The sequence shown here is derived from an EMBL/GenBank/DDBJ whole genome shotgun (WGS) entry which is preliminary data.</text>
</comment>
<organism evidence="1 2">
    <name type="scientific">Aliterella atlantica CENA595</name>
    <dbReference type="NCBI Taxonomy" id="1618023"/>
    <lineage>
        <taxon>Bacteria</taxon>
        <taxon>Bacillati</taxon>
        <taxon>Cyanobacteriota</taxon>
        <taxon>Cyanophyceae</taxon>
        <taxon>Chroococcidiopsidales</taxon>
        <taxon>Aliterellaceae</taxon>
        <taxon>Aliterella</taxon>
    </lineage>
</organism>
<keyword evidence="2" id="KW-1185">Reference proteome</keyword>
<dbReference type="PATRIC" id="fig|1618023.3.peg.1184"/>
<dbReference type="RefSeq" id="WP_045056204.1">
    <property type="nucleotide sequence ID" value="NZ_CAWMDP010000016.1"/>
</dbReference>
<accession>A0A0D8ZPC4</accession>
<dbReference type="STRING" id="1618023.UH38_18690"/>
<reference evidence="1 2" key="1">
    <citation type="submission" date="2015-02" db="EMBL/GenBank/DDBJ databases">
        <title>Draft genome of a novel marine cyanobacterium (Chroococcales) isolated from South Atlantic Ocean.</title>
        <authorList>
            <person name="Rigonato J."/>
            <person name="Alvarenga D.O."/>
            <person name="Branco L.H."/>
            <person name="Varani A.M."/>
            <person name="Brandini F.P."/>
            <person name="Fiore M.F."/>
        </authorList>
    </citation>
    <scope>NUCLEOTIDE SEQUENCE [LARGE SCALE GENOMIC DNA]</scope>
    <source>
        <strain evidence="1 2">CENA595</strain>
    </source>
</reference>
<name>A0A0D8ZPC4_9CYAN</name>
<dbReference type="CDD" id="cd22231">
    <property type="entry name" value="RHH_NikR_HicB-like"/>
    <property type="match status" value="1"/>
</dbReference>